<dbReference type="Proteomes" id="UP000003678">
    <property type="component" value="Unassembled WGS sequence"/>
</dbReference>
<name>C0G7Y2_9HYPH</name>
<dbReference type="CDD" id="cd13625">
    <property type="entry name" value="PBP2_AA_binding_like_1"/>
    <property type="match status" value="1"/>
</dbReference>
<evidence type="ECO:0000313" key="4">
    <source>
        <dbReference type="Proteomes" id="UP000003678"/>
    </source>
</evidence>
<dbReference type="AlphaFoldDB" id="C0G7Y2"/>
<dbReference type="SUPFAM" id="SSF53850">
    <property type="entry name" value="Periplasmic binding protein-like II"/>
    <property type="match status" value="1"/>
</dbReference>
<evidence type="ECO:0000259" key="2">
    <source>
        <dbReference type="SMART" id="SM00062"/>
    </source>
</evidence>
<dbReference type="PANTHER" id="PTHR35936">
    <property type="entry name" value="MEMBRANE-BOUND LYTIC MUREIN TRANSGLYCOSYLASE F"/>
    <property type="match status" value="1"/>
</dbReference>
<sequence>MQQLHSSIIQKLRFSGGANPMHKKKILAIALLGVCCAISTVAPGMAETTLEKIQRTKKVTVGTEAAYPPFEFVKDGKIVGFGRDLLDEVAKQWGVEVEQLDLPFQGILPGLIAGKFDFVATSVGINPERAKRYAYTLPIADSTAYAIKKAGNDEIKTVEDLKGKVVSTQLASAVDPVAKHLDKRLEASSGEGFADLKLFPTFNDSFLAVANGTSDAALAGLPVLQNLMNQRPGIFELVGKASDIPSYNAWVVRPEDQDLRDALNKAILKIKQDGTFAKLQQKWLGMTHALPEKDYLPDGAR</sequence>
<dbReference type="EMBL" id="ACJD01000005">
    <property type="protein sequence ID" value="EEH14023.1"/>
    <property type="molecule type" value="Genomic_DNA"/>
</dbReference>
<proteinExistence type="predicted"/>
<comment type="caution">
    <text evidence="3">The sequence shown here is derived from an EMBL/GenBank/DDBJ whole genome shotgun (WGS) entry which is preliminary data.</text>
</comment>
<protein>
    <submittedName>
        <fullName evidence="3">Amino-acid ABC transporter-binding protein patH</fullName>
    </submittedName>
</protein>
<evidence type="ECO:0000313" key="3">
    <source>
        <dbReference type="EMBL" id="EEH14023.1"/>
    </source>
</evidence>
<dbReference type="Gene3D" id="3.40.190.10">
    <property type="entry name" value="Periplasmic binding protein-like II"/>
    <property type="match status" value="2"/>
</dbReference>
<organism evidence="3 4">
    <name type="scientific">Brucella ceti str. Cudo</name>
    <dbReference type="NCBI Taxonomy" id="595497"/>
    <lineage>
        <taxon>Bacteria</taxon>
        <taxon>Pseudomonadati</taxon>
        <taxon>Pseudomonadota</taxon>
        <taxon>Alphaproteobacteria</taxon>
        <taxon>Hyphomicrobiales</taxon>
        <taxon>Brucellaceae</taxon>
        <taxon>Brucella/Ochrobactrum group</taxon>
        <taxon>Brucella</taxon>
    </lineage>
</organism>
<accession>C0G7Y2</accession>
<dbReference type="InterPro" id="IPR001638">
    <property type="entry name" value="Solute-binding_3/MltF_N"/>
</dbReference>
<keyword evidence="1" id="KW-0732">Signal</keyword>
<reference evidence="3 4" key="1">
    <citation type="submission" date="2009-03" db="EMBL/GenBank/DDBJ databases">
        <authorList>
            <person name="Setubal J.C."/>
            <person name="Boyle S."/>
            <person name="Crasta O.R."/>
            <person name="Gillespie J.J."/>
            <person name="Kenyon R.W."/>
            <person name="Lu J."/>
            <person name="Mane S."/>
            <person name="Nagrani S."/>
            <person name="Shallom J.M."/>
            <person name="Shallom S."/>
            <person name="Shukla M."/>
            <person name="Snyder E.E."/>
            <person name="Sobral B.W."/>
            <person name="Wattam A.R."/>
            <person name="Will R."/>
            <person name="Williams K."/>
            <person name="Yoo H."/>
            <person name="Bruce D.H."/>
            <person name="Detter C."/>
            <person name="Munk C."/>
            <person name="Brettin T.S."/>
            <person name="Ficht T."/>
        </authorList>
    </citation>
    <scope>NUCLEOTIDE SEQUENCE [LARGE SCALE GENOMIC DNA]</scope>
    <source>
        <strain evidence="3 4">Cudo</strain>
    </source>
</reference>
<feature type="domain" description="Solute-binding protein family 3/N-terminal" evidence="2">
    <location>
        <begin position="58"/>
        <end position="287"/>
    </location>
</feature>
<evidence type="ECO:0000256" key="1">
    <source>
        <dbReference type="ARBA" id="ARBA00022729"/>
    </source>
</evidence>
<dbReference type="SMART" id="SM00062">
    <property type="entry name" value="PBPb"/>
    <property type="match status" value="1"/>
</dbReference>
<dbReference type="Pfam" id="PF00497">
    <property type="entry name" value="SBP_bac_3"/>
    <property type="match status" value="1"/>
</dbReference>
<dbReference type="PANTHER" id="PTHR35936:SF17">
    <property type="entry name" value="ARGININE-BINDING EXTRACELLULAR PROTEIN ARTP"/>
    <property type="match status" value="1"/>
</dbReference>
<gene>
    <name evidence="3" type="ORF">BCETI_5000092</name>
</gene>